<dbReference type="AlphaFoldDB" id="A0A9R1UYR3"/>
<proteinExistence type="predicted"/>
<reference evidence="2 3" key="1">
    <citation type="journal article" date="2017" name="Nat. Commun.">
        <title>Genome assembly with in vitro proximity ligation data and whole-genome triplication in lettuce.</title>
        <authorList>
            <person name="Reyes-Chin-Wo S."/>
            <person name="Wang Z."/>
            <person name="Yang X."/>
            <person name="Kozik A."/>
            <person name="Arikit S."/>
            <person name="Song C."/>
            <person name="Xia L."/>
            <person name="Froenicke L."/>
            <person name="Lavelle D.O."/>
            <person name="Truco M.J."/>
            <person name="Xia R."/>
            <person name="Zhu S."/>
            <person name="Xu C."/>
            <person name="Xu H."/>
            <person name="Xu X."/>
            <person name="Cox K."/>
            <person name="Korf I."/>
            <person name="Meyers B.C."/>
            <person name="Michelmore R.W."/>
        </authorList>
    </citation>
    <scope>NUCLEOTIDE SEQUENCE [LARGE SCALE GENOMIC DNA]</scope>
    <source>
        <strain evidence="3">cv. Salinas</strain>
        <tissue evidence="2">Seedlings</tissue>
    </source>
</reference>
<evidence type="ECO:0000259" key="1">
    <source>
        <dbReference type="Pfam" id="PF07727"/>
    </source>
</evidence>
<dbReference type="InterPro" id="IPR013103">
    <property type="entry name" value="RVT_2"/>
</dbReference>
<protein>
    <recommendedName>
        <fullName evidence="1">Reverse transcriptase Ty1/copia-type domain-containing protein</fullName>
    </recommendedName>
</protein>
<dbReference type="EMBL" id="NBSK02000007">
    <property type="protein sequence ID" value="KAJ0196747.1"/>
    <property type="molecule type" value="Genomic_DNA"/>
</dbReference>
<dbReference type="InterPro" id="IPR043502">
    <property type="entry name" value="DNA/RNA_pol_sf"/>
</dbReference>
<organism evidence="2 3">
    <name type="scientific">Lactuca sativa</name>
    <name type="common">Garden lettuce</name>
    <dbReference type="NCBI Taxonomy" id="4236"/>
    <lineage>
        <taxon>Eukaryota</taxon>
        <taxon>Viridiplantae</taxon>
        <taxon>Streptophyta</taxon>
        <taxon>Embryophyta</taxon>
        <taxon>Tracheophyta</taxon>
        <taxon>Spermatophyta</taxon>
        <taxon>Magnoliopsida</taxon>
        <taxon>eudicotyledons</taxon>
        <taxon>Gunneridae</taxon>
        <taxon>Pentapetalae</taxon>
        <taxon>asterids</taxon>
        <taxon>campanulids</taxon>
        <taxon>Asterales</taxon>
        <taxon>Asteraceae</taxon>
        <taxon>Cichorioideae</taxon>
        <taxon>Cichorieae</taxon>
        <taxon>Lactucinae</taxon>
        <taxon>Lactuca</taxon>
    </lineage>
</organism>
<keyword evidence="3" id="KW-1185">Reference proteome</keyword>
<feature type="domain" description="Reverse transcriptase Ty1/copia-type" evidence="1">
    <location>
        <begin position="63"/>
        <end position="286"/>
    </location>
</feature>
<dbReference type="Pfam" id="PF07727">
    <property type="entry name" value="RVT_2"/>
    <property type="match status" value="1"/>
</dbReference>
<dbReference type="Proteomes" id="UP000235145">
    <property type="component" value="Unassembled WGS sequence"/>
</dbReference>
<evidence type="ECO:0000313" key="3">
    <source>
        <dbReference type="Proteomes" id="UP000235145"/>
    </source>
</evidence>
<accession>A0A9R1UYR3</accession>
<dbReference type="SUPFAM" id="SSF56672">
    <property type="entry name" value="DNA/RNA polymerases"/>
    <property type="match status" value="1"/>
</dbReference>
<name>A0A9R1UYR3_LACSA</name>
<comment type="caution">
    <text evidence="2">The sequence shown here is derived from an EMBL/GenBank/DDBJ whole genome shotgun (WGS) entry which is preliminary data.</text>
</comment>
<gene>
    <name evidence="2" type="ORF">LSAT_V11C700373140</name>
</gene>
<evidence type="ECO:0000313" key="2">
    <source>
        <dbReference type="EMBL" id="KAJ0196747.1"/>
    </source>
</evidence>
<sequence>MVEGEPPISGDLDSRVVTHSTTKNECIYACFLSMIKPKGIKKALQDVDWVKAMQEELDEFEHNNVWDLVPTLEGVSVVGSRLVYKNKSDEDGVIIRNKTKLSQQEGIDYDEPFAPVARIESIRIFLAFIAQKNFKVYQMAVQCALFNGKIDRNVNVQQPPGFEDPKFPNHSYMLQKAIYRLKQSPRSWYGTFSMFLEDSKFQRGSIDPTLFRNIYINHLIIIQIYVDDIIFDSTSKDLSDEFVELMKSKFRMSMMGELNFFLGLLVHQSPKGICIGQEKYIKNLLKR</sequence>